<evidence type="ECO:0000313" key="3">
    <source>
        <dbReference type="Proteomes" id="UP000295499"/>
    </source>
</evidence>
<dbReference type="OrthoDB" id="880459at2"/>
<feature type="domain" description="DUF306" evidence="1">
    <location>
        <begin position="41"/>
        <end position="146"/>
    </location>
</feature>
<dbReference type="Gene3D" id="2.40.128.270">
    <property type="match status" value="1"/>
</dbReference>
<dbReference type="EMBL" id="SNWM01000004">
    <property type="protein sequence ID" value="TDO20906.1"/>
    <property type="molecule type" value="Genomic_DNA"/>
</dbReference>
<organism evidence="2 3">
    <name type="scientific">Pedobacter duraquae</name>
    <dbReference type="NCBI Taxonomy" id="425511"/>
    <lineage>
        <taxon>Bacteria</taxon>
        <taxon>Pseudomonadati</taxon>
        <taxon>Bacteroidota</taxon>
        <taxon>Sphingobacteriia</taxon>
        <taxon>Sphingobacteriales</taxon>
        <taxon>Sphingobacteriaceae</taxon>
        <taxon>Pedobacter</taxon>
    </lineage>
</organism>
<dbReference type="AlphaFoldDB" id="A0A4R6IGE9"/>
<dbReference type="Proteomes" id="UP000295499">
    <property type="component" value="Unassembled WGS sequence"/>
</dbReference>
<dbReference type="Pfam" id="PF03724">
    <property type="entry name" value="META"/>
    <property type="match status" value="1"/>
</dbReference>
<evidence type="ECO:0000259" key="1">
    <source>
        <dbReference type="Pfam" id="PF03724"/>
    </source>
</evidence>
<reference evidence="2 3" key="1">
    <citation type="submission" date="2019-03" db="EMBL/GenBank/DDBJ databases">
        <title>Genomic Encyclopedia of Archaeal and Bacterial Type Strains, Phase II (KMG-II): from individual species to whole genera.</title>
        <authorList>
            <person name="Goeker M."/>
        </authorList>
    </citation>
    <scope>NUCLEOTIDE SEQUENCE [LARGE SCALE GENOMIC DNA]</scope>
    <source>
        <strain evidence="2 3">DSM 19034</strain>
    </source>
</reference>
<comment type="caution">
    <text evidence="2">The sequence shown here is derived from an EMBL/GenBank/DDBJ whole genome shotgun (WGS) entry which is preliminary data.</text>
</comment>
<name>A0A4R6IGE9_9SPHI</name>
<dbReference type="PROSITE" id="PS51257">
    <property type="entry name" value="PROKAR_LIPOPROTEIN"/>
    <property type="match status" value="1"/>
</dbReference>
<protein>
    <submittedName>
        <fullName evidence="2">Heat shock protein HslJ</fullName>
    </submittedName>
</protein>
<evidence type="ECO:0000313" key="2">
    <source>
        <dbReference type="EMBL" id="TDO20906.1"/>
    </source>
</evidence>
<accession>A0A4R6IGE9</accession>
<proteinExistence type="predicted"/>
<sequence>MKRNNMVILMTLIIASTICSCKVFNKPKVENNGSISTSSLNGKWELNYISGVRIAFNGLYPNAKPEITFDTVANEIQGNTSCNGFRSKITISGNNLTIAEPGPMTMRYCEGGGEKNFLDMLKKVTNYNVSDSTLTFIQGDIAVMRFTKK</sequence>
<dbReference type="InterPro" id="IPR038670">
    <property type="entry name" value="HslJ-like_sf"/>
</dbReference>
<keyword evidence="2" id="KW-0346">Stress response</keyword>
<keyword evidence="3" id="KW-1185">Reference proteome</keyword>
<gene>
    <name evidence="2" type="ORF">CLV32_3542</name>
</gene>
<dbReference type="RefSeq" id="WP_133557778.1">
    <property type="nucleotide sequence ID" value="NZ_SNWM01000004.1"/>
</dbReference>
<dbReference type="InterPro" id="IPR053147">
    <property type="entry name" value="Hsp_HslJ-like"/>
</dbReference>
<dbReference type="PANTHER" id="PTHR35535">
    <property type="entry name" value="HEAT SHOCK PROTEIN HSLJ"/>
    <property type="match status" value="1"/>
</dbReference>
<dbReference type="PANTHER" id="PTHR35535:SF1">
    <property type="entry name" value="HEAT SHOCK PROTEIN HSLJ"/>
    <property type="match status" value="1"/>
</dbReference>
<dbReference type="InterPro" id="IPR005184">
    <property type="entry name" value="DUF306_Meta_HslJ"/>
</dbReference>